<evidence type="ECO:0000256" key="1">
    <source>
        <dbReference type="ARBA" id="ARBA00022679"/>
    </source>
</evidence>
<keyword evidence="5" id="KW-1185">Reference proteome</keyword>
<accession>A0A2T1M3X9</accession>
<gene>
    <name evidence="4" type="ORF">C7H19_01340</name>
</gene>
<reference evidence="4 5" key="2">
    <citation type="submission" date="2018-03" db="EMBL/GenBank/DDBJ databases">
        <authorList>
            <person name="Keele B.F."/>
        </authorList>
    </citation>
    <scope>NUCLEOTIDE SEQUENCE [LARGE SCALE GENOMIC DNA]</scope>
    <source>
        <strain evidence="4 5">CCALA 016</strain>
    </source>
</reference>
<dbReference type="CDD" id="cd04301">
    <property type="entry name" value="NAT_SF"/>
    <property type="match status" value="1"/>
</dbReference>
<comment type="caution">
    <text evidence="4">The sequence shown here is derived from an EMBL/GenBank/DDBJ whole genome shotgun (WGS) entry which is preliminary data.</text>
</comment>
<dbReference type="RefSeq" id="WP_106455081.1">
    <property type="nucleotide sequence ID" value="NZ_PXOH01000001.1"/>
</dbReference>
<dbReference type="SUPFAM" id="SSF55729">
    <property type="entry name" value="Acyl-CoA N-acyltransferases (Nat)"/>
    <property type="match status" value="1"/>
</dbReference>
<sequence>MYHPTIIIRSIQTEDELKQMFYLRWLILRKPLGKELGTEKDEYEQESFHIIALANQKVIGCARLRKTEQSTGLINYVAVLPEFRQQGIGTQMMQKLIEKAQQEQLKTLQLKARFQSVNFYKNLGFQETGETLDFLGILHFKMLIKLPER</sequence>
<dbReference type="PANTHER" id="PTHR43877">
    <property type="entry name" value="AMINOALKYLPHOSPHONATE N-ACETYLTRANSFERASE-RELATED-RELATED"/>
    <property type="match status" value="1"/>
</dbReference>
<dbReference type="InterPro" id="IPR000182">
    <property type="entry name" value="GNAT_dom"/>
</dbReference>
<dbReference type="GO" id="GO:0016747">
    <property type="term" value="F:acyltransferase activity, transferring groups other than amino-acyl groups"/>
    <property type="evidence" value="ECO:0007669"/>
    <property type="project" value="InterPro"/>
</dbReference>
<evidence type="ECO:0000313" key="4">
    <source>
        <dbReference type="EMBL" id="PSF39460.1"/>
    </source>
</evidence>
<dbReference type="AlphaFoldDB" id="A0A2T1M3X9"/>
<name>A0A2T1M3X9_9CHRO</name>
<proteinExistence type="predicted"/>
<dbReference type="OrthoDB" id="5506158at2"/>
<dbReference type="PROSITE" id="PS51186">
    <property type="entry name" value="GNAT"/>
    <property type="match status" value="1"/>
</dbReference>
<evidence type="ECO:0000259" key="3">
    <source>
        <dbReference type="PROSITE" id="PS51186"/>
    </source>
</evidence>
<dbReference type="Gene3D" id="3.40.630.30">
    <property type="match status" value="1"/>
</dbReference>
<dbReference type="InterPro" id="IPR050832">
    <property type="entry name" value="Bact_Acetyltransf"/>
</dbReference>
<keyword evidence="2" id="KW-0012">Acyltransferase</keyword>
<reference evidence="4 5" key="1">
    <citation type="submission" date="2018-03" db="EMBL/GenBank/DDBJ databases">
        <title>The ancient ancestry and fast evolution of plastids.</title>
        <authorList>
            <person name="Moore K.R."/>
            <person name="Magnabosco C."/>
            <person name="Momper L."/>
            <person name="Gold D.A."/>
            <person name="Bosak T."/>
            <person name="Fournier G.P."/>
        </authorList>
    </citation>
    <scope>NUCLEOTIDE SEQUENCE [LARGE SCALE GENOMIC DNA]</scope>
    <source>
        <strain evidence="4 5">CCALA 016</strain>
    </source>
</reference>
<dbReference type="Pfam" id="PF00583">
    <property type="entry name" value="Acetyltransf_1"/>
    <property type="match status" value="1"/>
</dbReference>
<organism evidence="4 5">
    <name type="scientific">Aphanothece hegewaldii CCALA 016</name>
    <dbReference type="NCBI Taxonomy" id="2107694"/>
    <lineage>
        <taxon>Bacteria</taxon>
        <taxon>Bacillati</taxon>
        <taxon>Cyanobacteriota</taxon>
        <taxon>Cyanophyceae</taxon>
        <taxon>Oscillatoriophycideae</taxon>
        <taxon>Chroococcales</taxon>
        <taxon>Aphanothecaceae</taxon>
        <taxon>Aphanothece</taxon>
    </lineage>
</organism>
<feature type="domain" description="N-acetyltransferase" evidence="3">
    <location>
        <begin position="6"/>
        <end position="147"/>
    </location>
</feature>
<dbReference type="InterPro" id="IPR016181">
    <property type="entry name" value="Acyl_CoA_acyltransferase"/>
</dbReference>
<evidence type="ECO:0000313" key="5">
    <source>
        <dbReference type="Proteomes" id="UP000239001"/>
    </source>
</evidence>
<dbReference type="EMBL" id="PXOH01000001">
    <property type="protein sequence ID" value="PSF39460.1"/>
    <property type="molecule type" value="Genomic_DNA"/>
</dbReference>
<protein>
    <submittedName>
        <fullName evidence="4">GNAT family N-acetyltransferase</fullName>
    </submittedName>
</protein>
<dbReference type="Proteomes" id="UP000239001">
    <property type="component" value="Unassembled WGS sequence"/>
</dbReference>
<keyword evidence="1 4" id="KW-0808">Transferase</keyword>
<evidence type="ECO:0000256" key="2">
    <source>
        <dbReference type="ARBA" id="ARBA00023315"/>
    </source>
</evidence>